<keyword evidence="3 9" id="KW-0808">Transferase</keyword>
<evidence type="ECO:0000256" key="7">
    <source>
        <dbReference type="ARBA" id="ARBA00023180"/>
    </source>
</evidence>
<evidence type="ECO:0000313" key="9">
    <source>
        <dbReference type="EMBL" id="KAF2089756.1"/>
    </source>
</evidence>
<keyword evidence="5 8" id="KW-1133">Transmembrane helix</keyword>
<dbReference type="AlphaFoldDB" id="A0A6A5YE45"/>
<reference evidence="9" key="1">
    <citation type="journal article" date="2020" name="Stud. Mycol.">
        <title>101 Dothideomycetes genomes: a test case for predicting lifestyles and emergence of pathogens.</title>
        <authorList>
            <person name="Haridas S."/>
            <person name="Albert R."/>
            <person name="Binder M."/>
            <person name="Bloem J."/>
            <person name="Labutti K."/>
            <person name="Salamov A."/>
            <person name="Andreopoulos B."/>
            <person name="Baker S."/>
            <person name="Barry K."/>
            <person name="Bills G."/>
            <person name="Bluhm B."/>
            <person name="Cannon C."/>
            <person name="Castanera R."/>
            <person name="Culley D."/>
            <person name="Daum C."/>
            <person name="Ezra D."/>
            <person name="Gonzalez J."/>
            <person name="Henrissat B."/>
            <person name="Kuo A."/>
            <person name="Liang C."/>
            <person name="Lipzen A."/>
            <person name="Lutzoni F."/>
            <person name="Magnuson J."/>
            <person name="Mondo S."/>
            <person name="Nolan M."/>
            <person name="Ohm R."/>
            <person name="Pangilinan J."/>
            <person name="Park H.-J."/>
            <person name="Ramirez L."/>
            <person name="Alfaro M."/>
            <person name="Sun H."/>
            <person name="Tritt A."/>
            <person name="Yoshinaga Y."/>
            <person name="Zwiers L.-H."/>
            <person name="Turgeon B."/>
            <person name="Goodwin S."/>
            <person name="Spatafora J."/>
            <person name="Crous P."/>
            <person name="Grigoriev I."/>
        </authorList>
    </citation>
    <scope>NUCLEOTIDE SEQUENCE</scope>
    <source>
        <strain evidence="9">CBS 121410</strain>
    </source>
</reference>
<dbReference type="OrthoDB" id="2849215at2759"/>
<evidence type="ECO:0000256" key="6">
    <source>
        <dbReference type="ARBA" id="ARBA00023136"/>
    </source>
</evidence>
<keyword evidence="6 8" id="KW-0472">Membrane</keyword>
<organism evidence="9 10">
    <name type="scientific">Saccharata proteae CBS 121410</name>
    <dbReference type="NCBI Taxonomy" id="1314787"/>
    <lineage>
        <taxon>Eukaryota</taxon>
        <taxon>Fungi</taxon>
        <taxon>Dikarya</taxon>
        <taxon>Ascomycota</taxon>
        <taxon>Pezizomycotina</taxon>
        <taxon>Dothideomycetes</taxon>
        <taxon>Dothideomycetes incertae sedis</taxon>
        <taxon>Botryosphaeriales</taxon>
        <taxon>Saccharataceae</taxon>
        <taxon>Saccharata</taxon>
    </lineage>
</organism>
<accession>A0A6A5YE45</accession>
<dbReference type="GO" id="GO:0016020">
    <property type="term" value="C:membrane"/>
    <property type="evidence" value="ECO:0007669"/>
    <property type="project" value="UniProtKB-SubCell"/>
</dbReference>
<dbReference type="EMBL" id="ML978714">
    <property type="protein sequence ID" value="KAF2089756.1"/>
    <property type="molecule type" value="Genomic_DNA"/>
</dbReference>
<evidence type="ECO:0000256" key="5">
    <source>
        <dbReference type="ARBA" id="ARBA00022989"/>
    </source>
</evidence>
<dbReference type="GO" id="GO:0016757">
    <property type="term" value="F:glycosyltransferase activity"/>
    <property type="evidence" value="ECO:0007669"/>
    <property type="project" value="UniProtKB-KW"/>
</dbReference>
<feature type="transmembrane region" description="Helical" evidence="8">
    <location>
        <begin position="12"/>
        <end position="31"/>
    </location>
</feature>
<dbReference type="Proteomes" id="UP000799776">
    <property type="component" value="Unassembled WGS sequence"/>
</dbReference>
<protein>
    <submittedName>
        <fullName evidence="9">Glycosyltransferase family 2 protein</fullName>
    </submittedName>
</protein>
<dbReference type="SUPFAM" id="SSF53448">
    <property type="entry name" value="Nucleotide-diphospho-sugar transferases"/>
    <property type="match status" value="1"/>
</dbReference>
<evidence type="ECO:0000256" key="1">
    <source>
        <dbReference type="ARBA" id="ARBA00004370"/>
    </source>
</evidence>
<name>A0A6A5YE45_9PEZI</name>
<evidence type="ECO:0000256" key="4">
    <source>
        <dbReference type="ARBA" id="ARBA00022692"/>
    </source>
</evidence>
<dbReference type="InterPro" id="IPR052427">
    <property type="entry name" value="Glycosyltrans_GT2/GT47"/>
</dbReference>
<proteinExistence type="predicted"/>
<dbReference type="PANTHER" id="PTHR47844">
    <property type="entry name" value="SYNTHASE CPS1, PUTATIVE (AFU_ORTHOLOGUE AFUA_7G02500)-RELATED"/>
    <property type="match status" value="1"/>
</dbReference>
<dbReference type="Pfam" id="PF13641">
    <property type="entry name" value="Glyco_tranf_2_3"/>
    <property type="match status" value="1"/>
</dbReference>
<evidence type="ECO:0000256" key="3">
    <source>
        <dbReference type="ARBA" id="ARBA00022679"/>
    </source>
</evidence>
<keyword evidence="7" id="KW-0325">Glycoprotein</keyword>
<dbReference type="InterPro" id="IPR029044">
    <property type="entry name" value="Nucleotide-diphossugar_trans"/>
</dbReference>
<gene>
    <name evidence="9" type="ORF">K490DRAFT_37117</name>
</gene>
<comment type="subcellular location">
    <subcellularLocation>
        <location evidence="1">Membrane</location>
    </subcellularLocation>
</comment>
<evidence type="ECO:0000256" key="8">
    <source>
        <dbReference type="SAM" id="Phobius"/>
    </source>
</evidence>
<evidence type="ECO:0000313" key="10">
    <source>
        <dbReference type="Proteomes" id="UP000799776"/>
    </source>
</evidence>
<keyword evidence="2" id="KW-0328">Glycosyltransferase</keyword>
<sequence length="434" mass="49311">MGALLSSPWFRAFLAIFVLRYFRLFVAIIAYHTSRSVPITPHPTYTEDHVTVILPVEAPTSEEFQECFGRIFANRPAQIFVVTTGREKVQLVKDFCISKAFVDKVTRVTVLDCPKRSKRERLVYALRKVRTEFVVQCDETVFWPFLFLPHVLAPFENPCVGIVGTCKRVRRFPEMRGFDGFLNLCGILRLERTNFDLAASHAVDGGCSCVSGRTCAWRTAILQNEPFIYDFTHEMVAGNGPLNAGDDKFITLWMIRHGWKVRHQSCPEARIETILGISKGGANQSAAQKFIAQLIRWARTSARDNPAALFASWNLIYRYPWTATAVFFNSIFNYAALWDPAIMLTFYVALQDGQVSFALGGIKKPMYLLVAWICLSKLVKGAGHFWRYPADICYVPFVVLFAYFHSGIKLWATITKNNISWGSREGVDEHTAKQ</sequence>
<evidence type="ECO:0000256" key="2">
    <source>
        <dbReference type="ARBA" id="ARBA00022676"/>
    </source>
</evidence>
<dbReference type="PANTHER" id="PTHR47844:SF1">
    <property type="entry name" value="EXOSTOSIN-LIKE 2"/>
    <property type="match status" value="1"/>
</dbReference>
<keyword evidence="4 8" id="KW-0812">Transmembrane</keyword>
<keyword evidence="10" id="KW-1185">Reference proteome</keyword>